<keyword evidence="1" id="KW-0812">Transmembrane</keyword>
<organism evidence="2 3">
    <name type="scientific">Brachionus plicatilis</name>
    <name type="common">Marine rotifer</name>
    <name type="synonym">Brachionus muelleri</name>
    <dbReference type="NCBI Taxonomy" id="10195"/>
    <lineage>
        <taxon>Eukaryota</taxon>
        <taxon>Metazoa</taxon>
        <taxon>Spiralia</taxon>
        <taxon>Gnathifera</taxon>
        <taxon>Rotifera</taxon>
        <taxon>Eurotatoria</taxon>
        <taxon>Monogononta</taxon>
        <taxon>Pseudotrocha</taxon>
        <taxon>Ploima</taxon>
        <taxon>Brachionidae</taxon>
        <taxon>Brachionus</taxon>
    </lineage>
</organism>
<feature type="transmembrane region" description="Helical" evidence="1">
    <location>
        <begin position="75"/>
        <end position="96"/>
    </location>
</feature>
<keyword evidence="3" id="KW-1185">Reference proteome</keyword>
<dbReference type="Proteomes" id="UP000276133">
    <property type="component" value="Unassembled WGS sequence"/>
</dbReference>
<evidence type="ECO:0000313" key="2">
    <source>
        <dbReference type="EMBL" id="RNA30040.1"/>
    </source>
</evidence>
<evidence type="ECO:0000256" key="1">
    <source>
        <dbReference type="SAM" id="Phobius"/>
    </source>
</evidence>
<keyword evidence="1" id="KW-1133">Transmembrane helix</keyword>
<protein>
    <submittedName>
        <fullName evidence="2">Uncharacterized protein</fullName>
    </submittedName>
</protein>
<reference evidence="2 3" key="1">
    <citation type="journal article" date="2018" name="Sci. Rep.">
        <title>Genomic signatures of local adaptation to the degree of environmental predictability in rotifers.</title>
        <authorList>
            <person name="Franch-Gras L."/>
            <person name="Hahn C."/>
            <person name="Garcia-Roger E.M."/>
            <person name="Carmona M.J."/>
            <person name="Serra M."/>
            <person name="Gomez A."/>
        </authorList>
    </citation>
    <scope>NUCLEOTIDE SEQUENCE [LARGE SCALE GENOMIC DNA]</scope>
    <source>
        <strain evidence="2">HYR1</strain>
    </source>
</reference>
<name>A0A3M7S323_BRAPC</name>
<keyword evidence="1" id="KW-0472">Membrane</keyword>
<dbReference type="EMBL" id="REGN01002135">
    <property type="protein sequence ID" value="RNA30040.1"/>
    <property type="molecule type" value="Genomic_DNA"/>
</dbReference>
<gene>
    <name evidence="2" type="ORF">BpHYR1_011591</name>
</gene>
<comment type="caution">
    <text evidence="2">The sequence shown here is derived from an EMBL/GenBank/DDBJ whole genome shotgun (WGS) entry which is preliminary data.</text>
</comment>
<sequence length="588" mass="68499">MLNSVAMTPIVMFEPRFWYHDVFNDLLCFSRCSKQSCCYDRLEFQCFVHLDSYFLELSLFYTLIKKDMIMNHYTVVYNAVTFSLSLVVFSLVFPTLNRSDRRLVAASLSCTTLIVRRLVTASIVYINPLQTNLHYHLSSFCLVSSFRTFTVCKLFSKLGTTAFISQSDFSSPILDSRVSDQTKSILIKKNLLFYLINIKFTPFQPILMAQCDFVVKVASSSALPSTKQNEARTNPDFSSAKSYSQLIQSLQSQYDPKLIAEFFPREEIARVICSKNKNKNVPTELSLELSDDQKTILVNGQKETFLRFDNQNKDKNRFEPEQLRVKQKQYLNHLRQIKTTVDENVQVETFRFFLSDNQWIMGRHIDLAFDSIQNHSRNTCLSIANNWRVEEIIRNKFLMQESPEIDKIFVDNVNNMHWILLTNINPLDAEYKQRLEWFVYDSLNRLSWEFFLIGCISSSEKDACFSCERCKNCICGNCLPKSFKQNYSFYCPKILFLTIVKSEISFINSNVEALKKDLKLQFKQENGLTDSVKLCLKNINDNNDMSLTWTLNFTFSTIVTIRISRKRKIICTSCSFLVEKALKKDLDE</sequence>
<accession>A0A3M7S323</accession>
<evidence type="ECO:0000313" key="3">
    <source>
        <dbReference type="Proteomes" id="UP000276133"/>
    </source>
</evidence>
<proteinExistence type="predicted"/>
<dbReference type="AlphaFoldDB" id="A0A3M7S323"/>